<organism evidence="2 3">
    <name type="scientific">Metaplanococcus flavidus</name>
    <dbReference type="NCBI Taxonomy" id="569883"/>
    <lineage>
        <taxon>Bacteria</taxon>
        <taxon>Bacillati</taxon>
        <taxon>Bacillota</taxon>
        <taxon>Bacilli</taxon>
        <taxon>Bacillales</taxon>
        <taxon>Caryophanaceae</taxon>
        <taxon>Metaplanococcus</taxon>
    </lineage>
</organism>
<gene>
    <name evidence="2" type="ORF">ACFQ1X_00550</name>
</gene>
<feature type="transmembrane region" description="Helical" evidence="1">
    <location>
        <begin position="12"/>
        <end position="34"/>
    </location>
</feature>
<evidence type="ECO:0000256" key="1">
    <source>
        <dbReference type="SAM" id="Phobius"/>
    </source>
</evidence>
<keyword evidence="1" id="KW-0472">Membrane</keyword>
<comment type="caution">
    <text evidence="2">The sequence shown here is derived from an EMBL/GenBank/DDBJ whole genome shotgun (WGS) entry which is preliminary data.</text>
</comment>
<dbReference type="PROSITE" id="PS51257">
    <property type="entry name" value="PROKAR_LIPOPROTEIN"/>
    <property type="match status" value="1"/>
</dbReference>
<dbReference type="EMBL" id="JBHTKI010000002">
    <property type="protein sequence ID" value="MFD1029927.1"/>
    <property type="molecule type" value="Genomic_DNA"/>
</dbReference>
<dbReference type="RefSeq" id="WP_379080904.1">
    <property type="nucleotide sequence ID" value="NZ_JBHTKI010000002.1"/>
</dbReference>
<keyword evidence="3" id="KW-1185">Reference proteome</keyword>
<protein>
    <submittedName>
        <fullName evidence="2">Uncharacterized protein</fullName>
    </submittedName>
</protein>
<evidence type="ECO:0000313" key="2">
    <source>
        <dbReference type="EMBL" id="MFD1029927.1"/>
    </source>
</evidence>
<reference evidence="3" key="1">
    <citation type="journal article" date="2019" name="Int. J. Syst. Evol. Microbiol.">
        <title>The Global Catalogue of Microorganisms (GCM) 10K type strain sequencing project: providing services to taxonomists for standard genome sequencing and annotation.</title>
        <authorList>
            <consortium name="The Broad Institute Genomics Platform"/>
            <consortium name="The Broad Institute Genome Sequencing Center for Infectious Disease"/>
            <person name="Wu L."/>
            <person name="Ma J."/>
        </authorList>
    </citation>
    <scope>NUCLEOTIDE SEQUENCE [LARGE SCALE GENOMIC DNA]</scope>
    <source>
        <strain evidence="3">CCUG 56756</strain>
    </source>
</reference>
<keyword evidence="1" id="KW-0812">Transmembrane</keyword>
<keyword evidence="1" id="KW-1133">Transmembrane helix</keyword>
<name>A0ABW3L9R3_9BACL</name>
<evidence type="ECO:0000313" key="3">
    <source>
        <dbReference type="Proteomes" id="UP001597109"/>
    </source>
</evidence>
<accession>A0ABW3L9R3</accession>
<sequence>MATKLKNDIWSVIAVTLACFTLLYCLAFFVEIFFGNPATDLLASLRTMSKGDI</sequence>
<dbReference type="Proteomes" id="UP001597109">
    <property type="component" value="Unassembled WGS sequence"/>
</dbReference>
<proteinExistence type="predicted"/>